<dbReference type="HOGENOM" id="CLU_080999_1_1_9"/>
<dbReference type="PATRIC" id="fig|1158607.3.peg.2867"/>
<dbReference type="Pfam" id="PF13580">
    <property type="entry name" value="SIS_2"/>
    <property type="match status" value="1"/>
</dbReference>
<proteinExistence type="predicted"/>
<dbReference type="GO" id="GO:0097367">
    <property type="term" value="F:carbohydrate derivative binding"/>
    <property type="evidence" value="ECO:0007669"/>
    <property type="project" value="InterPro"/>
</dbReference>
<dbReference type="EMBL" id="AJAQ01000018">
    <property type="protein sequence ID" value="EOH93233.1"/>
    <property type="molecule type" value="Genomic_DNA"/>
</dbReference>
<dbReference type="InterPro" id="IPR035461">
    <property type="entry name" value="GmhA/DiaA"/>
</dbReference>
<gene>
    <name evidence="2" type="ORF">UAU_02876</name>
</gene>
<dbReference type="SUPFAM" id="SSF53697">
    <property type="entry name" value="SIS domain"/>
    <property type="match status" value="1"/>
</dbReference>
<comment type="caution">
    <text evidence="2">The sequence shown here is derived from an EMBL/GenBank/DDBJ whole genome shotgun (WGS) entry which is preliminary data.</text>
</comment>
<accession>R2QDD8</accession>
<dbReference type="eggNOG" id="COG0279">
    <property type="taxonomic scope" value="Bacteria"/>
</dbReference>
<dbReference type="PROSITE" id="PS51464">
    <property type="entry name" value="SIS"/>
    <property type="match status" value="1"/>
</dbReference>
<feature type="domain" description="SIS" evidence="1">
    <location>
        <begin position="30"/>
        <end position="190"/>
    </location>
</feature>
<protein>
    <recommendedName>
        <fullName evidence="1">SIS domain-containing protein</fullName>
    </recommendedName>
</protein>
<evidence type="ECO:0000313" key="3">
    <source>
        <dbReference type="Proteomes" id="UP000013782"/>
    </source>
</evidence>
<keyword evidence="3" id="KW-1185">Reference proteome</keyword>
<dbReference type="OrthoDB" id="9781311at2"/>
<evidence type="ECO:0000313" key="2">
    <source>
        <dbReference type="EMBL" id="EOH93233.1"/>
    </source>
</evidence>
<dbReference type="InterPro" id="IPR050099">
    <property type="entry name" value="SIS_GmhA/DiaA_subfam"/>
</dbReference>
<sequence>MTNTKTYIEEYNKDFFHAISEIDVTFIETLKNQINQARVEDRKIFMLGNGGSAASSSHWVADFSKNITVAQDKRLHIQSLVDNSPLVTALSNDVAYEEVFTEQLKNYLKPKDLVIGLSVSGNSPNLVSAFKYAQNNDATVFSILGDYNGEMKNYSDYCEVIKSKNYGVVEDAHMYFCHVISQLLKNDSEEKYA</sequence>
<organism evidence="2 3">
    <name type="scientific">Enterococcus pallens ATCC BAA-351</name>
    <dbReference type="NCBI Taxonomy" id="1158607"/>
    <lineage>
        <taxon>Bacteria</taxon>
        <taxon>Bacillati</taxon>
        <taxon>Bacillota</taxon>
        <taxon>Bacilli</taxon>
        <taxon>Lactobacillales</taxon>
        <taxon>Enterococcaceae</taxon>
        <taxon>Enterococcus</taxon>
    </lineage>
</organism>
<name>R2QDD8_9ENTE</name>
<dbReference type="CDD" id="cd05006">
    <property type="entry name" value="SIS_GmhA"/>
    <property type="match status" value="1"/>
</dbReference>
<dbReference type="Proteomes" id="UP000013782">
    <property type="component" value="Unassembled WGS sequence"/>
</dbReference>
<reference evidence="2 3" key="1">
    <citation type="submission" date="2013-02" db="EMBL/GenBank/DDBJ databases">
        <title>The Genome Sequence of Enterococcus pallens BAA-351.</title>
        <authorList>
            <consortium name="The Broad Institute Genome Sequencing Platform"/>
            <consortium name="The Broad Institute Genome Sequencing Center for Infectious Disease"/>
            <person name="Earl A.M."/>
            <person name="Gilmore M.S."/>
            <person name="Lebreton F."/>
            <person name="Walker B."/>
            <person name="Young S.K."/>
            <person name="Zeng Q."/>
            <person name="Gargeya S."/>
            <person name="Fitzgerald M."/>
            <person name="Haas B."/>
            <person name="Abouelleil A."/>
            <person name="Alvarado L."/>
            <person name="Arachchi H.M."/>
            <person name="Berlin A.M."/>
            <person name="Chapman S.B."/>
            <person name="Dewar J."/>
            <person name="Goldberg J."/>
            <person name="Griggs A."/>
            <person name="Gujja S."/>
            <person name="Hansen M."/>
            <person name="Howarth C."/>
            <person name="Imamovic A."/>
            <person name="Larimer J."/>
            <person name="McCowan C."/>
            <person name="Murphy C."/>
            <person name="Neiman D."/>
            <person name="Pearson M."/>
            <person name="Priest M."/>
            <person name="Roberts A."/>
            <person name="Saif S."/>
            <person name="Shea T."/>
            <person name="Sisk P."/>
            <person name="Sykes S."/>
            <person name="Wortman J."/>
            <person name="Nusbaum C."/>
            <person name="Birren B."/>
        </authorList>
    </citation>
    <scope>NUCLEOTIDE SEQUENCE [LARGE SCALE GENOMIC DNA]</scope>
    <source>
        <strain evidence="2 3">ATCC BAA-351</strain>
    </source>
</reference>
<dbReference type="PANTHER" id="PTHR30390">
    <property type="entry name" value="SEDOHEPTULOSE 7-PHOSPHATE ISOMERASE / DNAA INITIATOR-ASSOCIATING FACTOR FOR REPLICATION INITIATION"/>
    <property type="match status" value="1"/>
</dbReference>
<dbReference type="PANTHER" id="PTHR30390:SF8">
    <property type="entry name" value="SUGAR ISOMERASE (SIS)"/>
    <property type="match status" value="1"/>
</dbReference>
<dbReference type="STRING" id="160454.RV10_GL004224"/>
<dbReference type="Gene3D" id="3.40.50.10490">
    <property type="entry name" value="Glucose-6-phosphate isomerase like protein, domain 1"/>
    <property type="match status" value="1"/>
</dbReference>
<dbReference type="AlphaFoldDB" id="R2QDD8"/>
<dbReference type="InterPro" id="IPR001347">
    <property type="entry name" value="SIS_dom"/>
</dbReference>
<dbReference type="InterPro" id="IPR046348">
    <property type="entry name" value="SIS_dom_sf"/>
</dbReference>
<dbReference type="RefSeq" id="WP_010757859.1">
    <property type="nucleotide sequence ID" value="NZ_ASWD01000001.1"/>
</dbReference>
<evidence type="ECO:0000259" key="1">
    <source>
        <dbReference type="PROSITE" id="PS51464"/>
    </source>
</evidence>
<dbReference type="GO" id="GO:1901135">
    <property type="term" value="P:carbohydrate derivative metabolic process"/>
    <property type="evidence" value="ECO:0007669"/>
    <property type="project" value="InterPro"/>
</dbReference>